<proteinExistence type="predicted"/>
<dbReference type="Proteomes" id="UP000199306">
    <property type="component" value="Unassembled WGS sequence"/>
</dbReference>
<dbReference type="InterPro" id="IPR047057">
    <property type="entry name" value="MerR_fam"/>
</dbReference>
<evidence type="ECO:0000313" key="3">
    <source>
        <dbReference type="EMBL" id="SFP56333.1"/>
    </source>
</evidence>
<dbReference type="Pfam" id="PF13411">
    <property type="entry name" value="MerR_1"/>
    <property type="match status" value="1"/>
</dbReference>
<name>A0A1I5RCS7_9BACT</name>
<keyword evidence="1 3" id="KW-0238">DNA-binding</keyword>
<dbReference type="InterPro" id="IPR000551">
    <property type="entry name" value="MerR-type_HTH_dom"/>
</dbReference>
<evidence type="ECO:0000259" key="2">
    <source>
        <dbReference type="PROSITE" id="PS50937"/>
    </source>
</evidence>
<protein>
    <submittedName>
        <fullName evidence="3">DNA-binding transcriptional regulator, MerR family</fullName>
    </submittedName>
</protein>
<dbReference type="STRING" id="1079859.SAMN04515674_10415"/>
<dbReference type="EMBL" id="FOXH01000004">
    <property type="protein sequence ID" value="SFP56333.1"/>
    <property type="molecule type" value="Genomic_DNA"/>
</dbReference>
<dbReference type="PANTHER" id="PTHR30204:SF15">
    <property type="entry name" value="BLL5018 PROTEIN"/>
    <property type="match status" value="1"/>
</dbReference>
<evidence type="ECO:0000313" key="4">
    <source>
        <dbReference type="Proteomes" id="UP000199306"/>
    </source>
</evidence>
<dbReference type="RefSeq" id="WP_092015106.1">
    <property type="nucleotide sequence ID" value="NZ_FOXH01000004.1"/>
</dbReference>
<sequence>MRQIVHQPNMELTKRYYSISEVAEMFEMNISKLRFWEEQFPSLKPKRDRAGDRKYTSADIDHVKLLVNLIDTQGYTIEGAKRAIRTKEYKKPQNAEVIKTLEDLKDFLVFLRKGLDNENESDSEESNPDNFLPEEE</sequence>
<dbReference type="PANTHER" id="PTHR30204">
    <property type="entry name" value="REDOX-CYCLING DRUG-SENSING TRANSCRIPTIONAL ACTIVATOR SOXR"/>
    <property type="match status" value="1"/>
</dbReference>
<accession>A0A1I5RCS7</accession>
<dbReference type="GO" id="GO:0003700">
    <property type="term" value="F:DNA-binding transcription factor activity"/>
    <property type="evidence" value="ECO:0007669"/>
    <property type="project" value="InterPro"/>
</dbReference>
<organism evidence="3 4">
    <name type="scientific">Pseudarcicella hirudinis</name>
    <dbReference type="NCBI Taxonomy" id="1079859"/>
    <lineage>
        <taxon>Bacteria</taxon>
        <taxon>Pseudomonadati</taxon>
        <taxon>Bacteroidota</taxon>
        <taxon>Cytophagia</taxon>
        <taxon>Cytophagales</taxon>
        <taxon>Flectobacillaceae</taxon>
        <taxon>Pseudarcicella</taxon>
    </lineage>
</organism>
<keyword evidence="4" id="KW-1185">Reference proteome</keyword>
<feature type="domain" description="HTH merR-type" evidence="2">
    <location>
        <begin position="16"/>
        <end position="86"/>
    </location>
</feature>
<dbReference type="GO" id="GO:0003677">
    <property type="term" value="F:DNA binding"/>
    <property type="evidence" value="ECO:0007669"/>
    <property type="project" value="UniProtKB-KW"/>
</dbReference>
<dbReference type="AlphaFoldDB" id="A0A1I5RCS7"/>
<dbReference type="PROSITE" id="PS50937">
    <property type="entry name" value="HTH_MERR_2"/>
    <property type="match status" value="1"/>
</dbReference>
<reference evidence="3 4" key="1">
    <citation type="submission" date="2016-10" db="EMBL/GenBank/DDBJ databases">
        <authorList>
            <person name="de Groot N.N."/>
        </authorList>
    </citation>
    <scope>NUCLEOTIDE SEQUENCE [LARGE SCALE GENOMIC DNA]</scope>
    <source>
        <strain evidence="4">E92,LMG 26720,CCM 7988</strain>
    </source>
</reference>
<gene>
    <name evidence="3" type="ORF">SAMN04515674_10415</name>
</gene>
<evidence type="ECO:0000256" key="1">
    <source>
        <dbReference type="ARBA" id="ARBA00023125"/>
    </source>
</evidence>
<dbReference type="OrthoDB" id="9810140at2"/>
<dbReference type="SUPFAM" id="SSF46955">
    <property type="entry name" value="Putative DNA-binding domain"/>
    <property type="match status" value="1"/>
</dbReference>
<dbReference type="InterPro" id="IPR009061">
    <property type="entry name" value="DNA-bd_dom_put_sf"/>
</dbReference>
<dbReference type="SMART" id="SM00422">
    <property type="entry name" value="HTH_MERR"/>
    <property type="match status" value="1"/>
</dbReference>
<dbReference type="Gene3D" id="1.10.1660.10">
    <property type="match status" value="1"/>
</dbReference>